<keyword evidence="6 9" id="KW-0067">ATP-binding</keyword>
<evidence type="ECO:0000256" key="6">
    <source>
        <dbReference type="ARBA" id="ARBA00022840"/>
    </source>
</evidence>
<evidence type="ECO:0000256" key="9">
    <source>
        <dbReference type="HAMAP-Rule" id="MF_00625"/>
    </source>
</evidence>
<feature type="binding site" description="in other chain" evidence="9">
    <location>
        <position position="98"/>
    </location>
    <ligand>
        <name>ATP</name>
        <dbReference type="ChEBI" id="CHEBI:30616"/>
        <note>ligand shared between dimeric partners</note>
    </ligand>
</feature>
<dbReference type="Pfam" id="PF00586">
    <property type="entry name" value="AIRS"/>
    <property type="match status" value="1"/>
</dbReference>
<dbReference type="SUPFAM" id="SSF55326">
    <property type="entry name" value="PurM N-terminal domain-like"/>
    <property type="match status" value="1"/>
</dbReference>
<comment type="catalytic activity">
    <reaction evidence="9">
        <text>hydrogenselenide + ATP + H2O = selenophosphate + AMP + phosphate + 2 H(+)</text>
        <dbReference type="Rhea" id="RHEA:18737"/>
        <dbReference type="ChEBI" id="CHEBI:15377"/>
        <dbReference type="ChEBI" id="CHEBI:15378"/>
        <dbReference type="ChEBI" id="CHEBI:16144"/>
        <dbReference type="ChEBI" id="CHEBI:29317"/>
        <dbReference type="ChEBI" id="CHEBI:30616"/>
        <dbReference type="ChEBI" id="CHEBI:43474"/>
        <dbReference type="ChEBI" id="CHEBI:456215"/>
        <dbReference type="EC" id="2.7.9.3"/>
    </reaction>
</comment>
<feature type="domain" description="PurM-like C-terminal" evidence="11">
    <location>
        <begin position="176"/>
        <end position="349"/>
    </location>
</feature>
<comment type="cofactor">
    <cofactor evidence="9">
        <name>Mg(2+)</name>
        <dbReference type="ChEBI" id="CHEBI:18420"/>
    </cofactor>
    <text evidence="9">Binds 1 Mg(2+) ion per monomer.</text>
</comment>
<feature type="binding site" evidence="9">
    <location>
        <position position="58"/>
    </location>
    <ligand>
        <name>Mg(2+)</name>
        <dbReference type="ChEBI" id="CHEBI:18420"/>
    </ligand>
</feature>
<feature type="binding site" description="in other chain" evidence="9">
    <location>
        <begin position="55"/>
        <end position="57"/>
    </location>
    <ligand>
        <name>ATP</name>
        <dbReference type="ChEBI" id="CHEBI:30616"/>
        <note>ligand shared between dimeric partners</note>
    </ligand>
</feature>
<feature type="binding site" evidence="9">
    <location>
        <position position="98"/>
    </location>
    <ligand>
        <name>Mg(2+)</name>
        <dbReference type="ChEBI" id="CHEBI:18420"/>
    </ligand>
</feature>
<keyword evidence="3 9" id="KW-0479">Metal-binding</keyword>
<comment type="caution">
    <text evidence="12">The sequence shown here is derived from an EMBL/GenBank/DDBJ whole genome shotgun (WGS) entry which is preliminary data.</text>
</comment>
<keyword evidence="4 9" id="KW-0547">Nucleotide-binding</keyword>
<evidence type="ECO:0000256" key="3">
    <source>
        <dbReference type="ARBA" id="ARBA00022723"/>
    </source>
</evidence>
<feature type="binding site" description="in other chain" evidence="9">
    <location>
        <position position="75"/>
    </location>
    <ligand>
        <name>ATP</name>
        <dbReference type="ChEBI" id="CHEBI:30616"/>
        <note>ligand shared between dimeric partners</note>
    </ligand>
</feature>
<evidence type="ECO:0000313" key="13">
    <source>
        <dbReference type="Proteomes" id="UP000583127"/>
    </source>
</evidence>
<keyword evidence="7 9" id="KW-0460">Magnesium</keyword>
<dbReference type="PIRSF" id="PIRSF036407">
    <property type="entry name" value="Selenphspht_syn"/>
    <property type="match status" value="1"/>
</dbReference>
<dbReference type="InterPro" id="IPR036921">
    <property type="entry name" value="PurM-like_N_sf"/>
</dbReference>
<dbReference type="FunFam" id="3.30.1330.10:FF:000003">
    <property type="entry name" value="Selenide, water dikinase"/>
    <property type="match status" value="1"/>
</dbReference>
<dbReference type="GO" id="GO:0016260">
    <property type="term" value="P:selenocysteine biosynthetic process"/>
    <property type="evidence" value="ECO:0007669"/>
    <property type="project" value="InterPro"/>
</dbReference>
<dbReference type="InterPro" id="IPR023061">
    <property type="entry name" value="SelD_I"/>
</dbReference>
<dbReference type="InterPro" id="IPR036676">
    <property type="entry name" value="PurM-like_C_sf"/>
</dbReference>
<comment type="function">
    <text evidence="9">Synthesizes selenophosphate from selenide and ATP.</text>
</comment>
<dbReference type="PANTHER" id="PTHR10256:SF0">
    <property type="entry name" value="INACTIVE SELENIDE, WATER DIKINASE-LIKE PROTEIN-RELATED"/>
    <property type="match status" value="1"/>
</dbReference>
<evidence type="ECO:0000256" key="7">
    <source>
        <dbReference type="ARBA" id="ARBA00022842"/>
    </source>
</evidence>
<evidence type="ECO:0000259" key="11">
    <source>
        <dbReference type="Pfam" id="PF02769"/>
    </source>
</evidence>
<dbReference type="InterPro" id="IPR004536">
    <property type="entry name" value="SPS/SelD"/>
</dbReference>
<evidence type="ECO:0000256" key="5">
    <source>
        <dbReference type="ARBA" id="ARBA00022777"/>
    </source>
</evidence>
<evidence type="ECO:0000256" key="2">
    <source>
        <dbReference type="ARBA" id="ARBA00022679"/>
    </source>
</evidence>
<keyword evidence="5 9" id="KW-0418">Kinase</keyword>
<feature type="binding site" description="in other chain" evidence="9">
    <location>
        <position position="27"/>
    </location>
    <ligand>
        <name>ATP</name>
        <dbReference type="ChEBI" id="CHEBI:30616"/>
        <note>ligand shared between dimeric partners</note>
    </ligand>
</feature>
<dbReference type="GO" id="GO:0000287">
    <property type="term" value="F:magnesium ion binding"/>
    <property type="evidence" value="ECO:0007669"/>
    <property type="project" value="UniProtKB-UniRule"/>
</dbReference>
<comment type="subunit">
    <text evidence="9">Homodimer.</text>
</comment>
<dbReference type="SUPFAM" id="SSF56042">
    <property type="entry name" value="PurM C-terminal domain-like"/>
    <property type="match status" value="1"/>
</dbReference>
<dbReference type="GO" id="GO:0005524">
    <property type="term" value="F:ATP binding"/>
    <property type="evidence" value="ECO:0007669"/>
    <property type="project" value="UniProtKB-UniRule"/>
</dbReference>
<feature type="domain" description="PurM-like N-terminal" evidence="10">
    <location>
        <begin position="57"/>
        <end position="164"/>
    </location>
</feature>
<dbReference type="PANTHER" id="PTHR10256">
    <property type="entry name" value="SELENIDE, WATER DIKINASE"/>
    <property type="match status" value="1"/>
</dbReference>
<organism evidence="12 13">
    <name type="scientific">Paraburkholderia antibiotica</name>
    <dbReference type="NCBI Taxonomy" id="2728839"/>
    <lineage>
        <taxon>Bacteria</taxon>
        <taxon>Pseudomonadati</taxon>
        <taxon>Pseudomonadota</taxon>
        <taxon>Betaproteobacteria</taxon>
        <taxon>Burkholderiales</taxon>
        <taxon>Burkholderiaceae</taxon>
        <taxon>Paraburkholderia</taxon>
    </lineage>
</organism>
<gene>
    <name evidence="9 12" type="primary">selD</name>
    <name evidence="12" type="ORF">HHL14_27505</name>
</gene>
<feature type="site" description="Important for catalytic activity" evidence="9">
    <location>
        <position position="27"/>
    </location>
</feature>
<dbReference type="CDD" id="cd02195">
    <property type="entry name" value="SelD"/>
    <property type="match status" value="1"/>
</dbReference>
<dbReference type="EMBL" id="JABBFZ010000022">
    <property type="protein sequence ID" value="NML34564.1"/>
    <property type="molecule type" value="Genomic_DNA"/>
</dbReference>
<accession>A0A7Y0FFZ8</accession>
<comment type="similarity">
    <text evidence="1 9">Belongs to the selenophosphate synthase 1 family. Class I subfamily.</text>
</comment>
<evidence type="ECO:0000256" key="8">
    <source>
        <dbReference type="ARBA" id="ARBA00023266"/>
    </source>
</evidence>
<dbReference type="RefSeq" id="WP_169500744.1">
    <property type="nucleotide sequence ID" value="NZ_JABBFZ010000022.1"/>
</dbReference>
<dbReference type="Gene3D" id="3.30.1330.10">
    <property type="entry name" value="PurM-like, N-terminal domain"/>
    <property type="match status" value="1"/>
</dbReference>
<evidence type="ECO:0000256" key="1">
    <source>
        <dbReference type="ARBA" id="ARBA00008026"/>
    </source>
</evidence>
<feature type="binding site" evidence="9">
    <location>
        <begin position="146"/>
        <end position="148"/>
    </location>
    <ligand>
        <name>ATP</name>
        <dbReference type="ChEBI" id="CHEBI:30616"/>
        <note>ligand shared between dimeric partners</note>
    </ligand>
</feature>
<dbReference type="Proteomes" id="UP000583127">
    <property type="component" value="Unassembled WGS sequence"/>
</dbReference>
<evidence type="ECO:0000259" key="10">
    <source>
        <dbReference type="Pfam" id="PF00586"/>
    </source>
</evidence>
<evidence type="ECO:0000313" key="12">
    <source>
        <dbReference type="EMBL" id="NML34564.1"/>
    </source>
</evidence>
<dbReference type="HAMAP" id="MF_00625">
    <property type="entry name" value="SelD"/>
    <property type="match status" value="1"/>
</dbReference>
<dbReference type="NCBIfam" id="NF002098">
    <property type="entry name" value="PRK00943.1"/>
    <property type="match status" value="1"/>
</dbReference>
<feature type="binding site" evidence="9">
    <location>
        <position position="234"/>
    </location>
    <ligand>
        <name>Mg(2+)</name>
        <dbReference type="ChEBI" id="CHEBI:18420"/>
    </ligand>
</feature>
<keyword evidence="8 9" id="KW-0711">Selenium</keyword>
<dbReference type="Gene3D" id="3.90.650.10">
    <property type="entry name" value="PurM-like C-terminal domain"/>
    <property type="match status" value="1"/>
</dbReference>
<feature type="active site" evidence="9">
    <location>
        <position position="24"/>
    </location>
</feature>
<sequence>MTEATQAQTSQPPRLTSLSHGGGCGCKIAPGLLADLLKRSAPLPFFPDLLVGNDTADDAAVYKLNDDQAIVATTDFFMPIVDDPFDFGRIAATNAISDVYAMGGKPIMALAIVGMPINVLPHDVIAAVLKGGESVCAEAGIPLAGGHSIDSVEPIYGLVALGVVDPKRVKRNAGGRAGDVLVLGKPLGVGILSAALKKDKLDAAGYAAMIGATTKLNRPGAELARLDGVHALTDITGFGLLGHTLELARGSKLTARVRYADLPWLPNVASLAEAGIVTGASGRNWDAYGRDVVLPATLPAAGRALLTDPQTSGGLLVSCAPEAVDDVLALFRADGFDDARVIGEMVSGDARVEVV</sequence>
<proteinExistence type="inferred from homology"/>
<dbReference type="FunFam" id="3.90.650.10:FF:000004">
    <property type="entry name" value="Selenide, water dikinase"/>
    <property type="match status" value="1"/>
</dbReference>
<keyword evidence="13" id="KW-1185">Reference proteome</keyword>
<protein>
    <recommendedName>
        <fullName evidence="9">Selenide, water dikinase</fullName>
        <ecNumber evidence="9">2.7.9.3</ecNumber>
    </recommendedName>
    <alternativeName>
        <fullName evidence="9">Selenium donor protein</fullName>
    </alternativeName>
    <alternativeName>
        <fullName evidence="9">Selenophosphate synthase</fullName>
    </alternativeName>
</protein>
<keyword evidence="2 9" id="KW-0808">Transferase</keyword>
<dbReference type="InterPro" id="IPR010918">
    <property type="entry name" value="PurM-like_C_dom"/>
</dbReference>
<name>A0A7Y0FFZ8_9BURK</name>
<dbReference type="GO" id="GO:0004756">
    <property type="term" value="F:selenide, water dikinase activity"/>
    <property type="evidence" value="ECO:0007669"/>
    <property type="project" value="UniProtKB-UniRule"/>
</dbReference>
<evidence type="ECO:0000256" key="4">
    <source>
        <dbReference type="ARBA" id="ARBA00022741"/>
    </source>
</evidence>
<reference evidence="12 13" key="1">
    <citation type="submission" date="2020-04" db="EMBL/GenBank/DDBJ databases">
        <title>Paraburkholderia sp. G-4-1-8 isolated from soil.</title>
        <authorList>
            <person name="Dahal R.H."/>
        </authorList>
    </citation>
    <scope>NUCLEOTIDE SEQUENCE [LARGE SCALE GENOMIC DNA]</scope>
    <source>
        <strain evidence="12 13">G-4-1-8</strain>
    </source>
</reference>
<dbReference type="EC" id="2.7.9.3" evidence="9"/>
<dbReference type="InterPro" id="IPR016188">
    <property type="entry name" value="PurM-like_N"/>
</dbReference>
<dbReference type="GO" id="GO:0005737">
    <property type="term" value="C:cytoplasm"/>
    <property type="evidence" value="ECO:0007669"/>
    <property type="project" value="TreeGrafter"/>
</dbReference>
<dbReference type="Pfam" id="PF02769">
    <property type="entry name" value="AIRS_C"/>
    <property type="match status" value="1"/>
</dbReference>
<dbReference type="AlphaFoldDB" id="A0A7Y0FFZ8"/>
<dbReference type="NCBIfam" id="TIGR00476">
    <property type="entry name" value="selD"/>
    <property type="match status" value="1"/>
</dbReference>